<name>A0A8D9L1W9_PARDI</name>
<feature type="domain" description="AAA-ATPase-like" evidence="1">
    <location>
        <begin position="1"/>
        <end position="180"/>
    </location>
</feature>
<evidence type="ECO:0000313" key="3">
    <source>
        <dbReference type="Proteomes" id="UP000095455"/>
    </source>
</evidence>
<dbReference type="InterPro" id="IPR018631">
    <property type="entry name" value="AAA-ATPase-like_dom"/>
</dbReference>
<dbReference type="PANTHER" id="PTHR34825:SF2">
    <property type="entry name" value="AAA-ATPASE-LIKE DOMAIN-CONTAINING PROTEIN"/>
    <property type="match status" value="1"/>
</dbReference>
<dbReference type="AlphaFoldDB" id="A0A8D9L1W9"/>
<protein>
    <submittedName>
        <fullName evidence="2">Predicted AAA-ATPase</fullName>
    </submittedName>
</protein>
<dbReference type="PANTHER" id="PTHR34825">
    <property type="entry name" value="CONSERVED PROTEIN, WITH A WEAK D-GALACTARATE DEHYDRATASE/ALTRONATE HYDROLASE DOMAIN"/>
    <property type="match status" value="1"/>
</dbReference>
<accession>A0A8D9L1W9</accession>
<organism evidence="2 3">
    <name type="scientific">Parabacteroides distasonis</name>
    <dbReference type="NCBI Taxonomy" id="823"/>
    <lineage>
        <taxon>Bacteria</taxon>
        <taxon>Pseudomonadati</taxon>
        <taxon>Bacteroidota</taxon>
        <taxon>Bacteroidia</taxon>
        <taxon>Bacteroidales</taxon>
        <taxon>Tannerellaceae</taxon>
        <taxon>Parabacteroides</taxon>
    </lineage>
</organism>
<gene>
    <name evidence="2" type="ORF">ERS852380_00179</name>
</gene>
<evidence type="ECO:0000259" key="1">
    <source>
        <dbReference type="Pfam" id="PF09820"/>
    </source>
</evidence>
<reference evidence="2 3" key="1">
    <citation type="submission" date="2015-09" db="EMBL/GenBank/DDBJ databases">
        <authorList>
            <consortium name="Pathogen Informatics"/>
        </authorList>
    </citation>
    <scope>NUCLEOTIDE SEQUENCE [LARGE SCALE GENOMIC DNA]</scope>
    <source>
        <strain evidence="2 3">2789STDY5608822</strain>
    </source>
</reference>
<proteinExistence type="predicted"/>
<comment type="caution">
    <text evidence="2">The sequence shown here is derived from an EMBL/GenBank/DDBJ whole genome shotgun (WGS) entry which is preliminary data.</text>
</comment>
<sequence length="184" mass="21666">MDKTNFIPRLENYNAPVFLRPRRFGKSLLVSTLACYYDRTKADRFEELFGGTWIGEYPTEEHSRYMVVRYGFSAMVMANDMEGLERNFNLLNCSPVEIMVTHNRDLFQDFQFTTKGNASQMLEEALGYAREHGLPKVYILIDEYDNFTNQLLTAYKDPLYEQITTKDSFLRTFFKVIKKRRVAV</sequence>
<dbReference type="Pfam" id="PF09820">
    <property type="entry name" value="AAA-ATPase_like"/>
    <property type="match status" value="1"/>
</dbReference>
<dbReference type="Proteomes" id="UP000095455">
    <property type="component" value="Unassembled WGS sequence"/>
</dbReference>
<evidence type="ECO:0000313" key="2">
    <source>
        <dbReference type="EMBL" id="CUN37626.1"/>
    </source>
</evidence>
<dbReference type="EMBL" id="CYYK01000001">
    <property type="protein sequence ID" value="CUN37626.1"/>
    <property type="molecule type" value="Genomic_DNA"/>
</dbReference>